<dbReference type="KEGG" id="pgin:FRZ67_04980"/>
<dbReference type="InterPro" id="IPR000683">
    <property type="entry name" value="Gfo/Idh/MocA-like_OxRdtase_N"/>
</dbReference>
<feature type="domain" description="GFO/IDH/MocA-like oxidoreductase" evidence="2">
    <location>
        <begin position="139"/>
        <end position="247"/>
    </location>
</feature>
<proteinExistence type="predicted"/>
<organism evidence="3 4">
    <name type="scientific">Panacibacter ginsenosidivorans</name>
    <dbReference type="NCBI Taxonomy" id="1813871"/>
    <lineage>
        <taxon>Bacteria</taxon>
        <taxon>Pseudomonadati</taxon>
        <taxon>Bacteroidota</taxon>
        <taxon>Chitinophagia</taxon>
        <taxon>Chitinophagales</taxon>
        <taxon>Chitinophagaceae</taxon>
        <taxon>Panacibacter</taxon>
    </lineage>
</organism>
<reference evidence="3 4" key="1">
    <citation type="journal article" date="2016" name="Int. J. Syst. Evol. Microbiol.">
        <title>Panacibacter ginsenosidivorans gen. nov., sp. nov., with ginsenoside converting activity isolated from soil of a ginseng field.</title>
        <authorList>
            <person name="Siddiqi M.Z."/>
            <person name="Muhammad Shafi S."/>
            <person name="Choi K.D."/>
            <person name="Im W.T."/>
        </authorList>
    </citation>
    <scope>NUCLEOTIDE SEQUENCE [LARGE SCALE GENOMIC DNA]</scope>
    <source>
        <strain evidence="3 4">Gsoil1550</strain>
    </source>
</reference>
<evidence type="ECO:0000313" key="3">
    <source>
        <dbReference type="EMBL" id="QEC66685.1"/>
    </source>
</evidence>
<dbReference type="Proteomes" id="UP000321533">
    <property type="component" value="Chromosome"/>
</dbReference>
<dbReference type="PANTHER" id="PTHR43377">
    <property type="entry name" value="BILIVERDIN REDUCTASE A"/>
    <property type="match status" value="1"/>
</dbReference>
<sequence length="345" mass="39127">MHKKIGFAILGLGELTETQLLPAFEKCRYAEPVALVSDDTYKANELAEKYNLRKSCVYSYDNFDEIGKNPAVDVVYIVLPNVMHKDFTIRSAKAGKHVLCEKPMATNISDAKMMIDACKNANRKLMIAYRIQHEPHNRVIKEWIDNDVFGRVKVIECFNGEYIDDASQWRFKQSLAGGGALMDLGIYCINTIRFLTGNEPVWVAANMYSTPGDKRFKEVEETILFQMGFEDGIIASCAASYSLNYQRYRCFTNNTWFGMDPAFAYSDLKIEVSKTNDGKDSPLPVVKQENQFVLVMDHMAECILNDKSLATPGEEGLKDQYVIAAIYKSAKQKKVIFLNEITEDN</sequence>
<dbReference type="SUPFAM" id="SSF51735">
    <property type="entry name" value="NAD(P)-binding Rossmann-fold domains"/>
    <property type="match status" value="1"/>
</dbReference>
<dbReference type="OrthoDB" id="9815825at2"/>
<accession>A0A5B8V6D9</accession>
<dbReference type="GO" id="GO:0000166">
    <property type="term" value="F:nucleotide binding"/>
    <property type="evidence" value="ECO:0007669"/>
    <property type="project" value="InterPro"/>
</dbReference>
<dbReference type="Pfam" id="PF22725">
    <property type="entry name" value="GFO_IDH_MocA_C3"/>
    <property type="match status" value="1"/>
</dbReference>
<dbReference type="Gene3D" id="3.40.50.720">
    <property type="entry name" value="NAD(P)-binding Rossmann-like Domain"/>
    <property type="match status" value="1"/>
</dbReference>
<dbReference type="SUPFAM" id="SSF55347">
    <property type="entry name" value="Glyceraldehyde-3-phosphate dehydrogenase-like, C-terminal domain"/>
    <property type="match status" value="1"/>
</dbReference>
<keyword evidence="4" id="KW-1185">Reference proteome</keyword>
<dbReference type="InterPro" id="IPR051450">
    <property type="entry name" value="Gfo/Idh/MocA_Oxidoreductases"/>
</dbReference>
<feature type="domain" description="Gfo/Idh/MocA-like oxidoreductase N-terminal" evidence="1">
    <location>
        <begin position="6"/>
        <end position="129"/>
    </location>
</feature>
<dbReference type="EMBL" id="CP042435">
    <property type="protein sequence ID" value="QEC66685.1"/>
    <property type="molecule type" value="Genomic_DNA"/>
</dbReference>
<dbReference type="RefSeq" id="WP_147188485.1">
    <property type="nucleotide sequence ID" value="NZ_CP042435.1"/>
</dbReference>
<evidence type="ECO:0000313" key="4">
    <source>
        <dbReference type="Proteomes" id="UP000321533"/>
    </source>
</evidence>
<dbReference type="InterPro" id="IPR055170">
    <property type="entry name" value="GFO_IDH_MocA-like_dom"/>
</dbReference>
<name>A0A5B8V6D9_9BACT</name>
<evidence type="ECO:0000259" key="2">
    <source>
        <dbReference type="Pfam" id="PF22725"/>
    </source>
</evidence>
<dbReference type="PRINTS" id="PR01775">
    <property type="entry name" value="GLFROXRDTASE"/>
</dbReference>
<dbReference type="Pfam" id="PF01408">
    <property type="entry name" value="GFO_IDH_MocA"/>
    <property type="match status" value="1"/>
</dbReference>
<dbReference type="PANTHER" id="PTHR43377:SF1">
    <property type="entry name" value="BILIVERDIN REDUCTASE A"/>
    <property type="match status" value="1"/>
</dbReference>
<dbReference type="Gene3D" id="3.30.360.10">
    <property type="entry name" value="Dihydrodipicolinate Reductase, domain 2"/>
    <property type="match status" value="1"/>
</dbReference>
<evidence type="ECO:0000259" key="1">
    <source>
        <dbReference type="Pfam" id="PF01408"/>
    </source>
</evidence>
<gene>
    <name evidence="3" type="ORF">FRZ67_04980</name>
</gene>
<dbReference type="InterPro" id="IPR036291">
    <property type="entry name" value="NAD(P)-bd_dom_sf"/>
</dbReference>
<dbReference type="InterPro" id="IPR008354">
    <property type="entry name" value="Glc-Fru_OxRdtase_bac"/>
</dbReference>
<protein>
    <submittedName>
        <fullName evidence="3">Gfo/Idh/MocA family oxidoreductase</fullName>
    </submittedName>
</protein>
<dbReference type="AlphaFoldDB" id="A0A5B8V6D9"/>